<proteinExistence type="predicted"/>
<evidence type="ECO:0000259" key="3">
    <source>
        <dbReference type="PROSITE" id="PS50102"/>
    </source>
</evidence>
<dbReference type="EMBL" id="CP003682">
    <property type="protein sequence ID" value="AFP65578.1"/>
    <property type="molecule type" value="Genomic_DNA"/>
</dbReference>
<accession>J7G8I2</accession>
<evidence type="ECO:0000313" key="4">
    <source>
        <dbReference type="EMBL" id="AFP65578.1"/>
    </source>
</evidence>
<name>J7G8I2_9CRYP</name>
<evidence type="ECO:0000256" key="2">
    <source>
        <dbReference type="PROSITE-ProRule" id="PRU00176"/>
    </source>
</evidence>
<evidence type="ECO:0000256" key="1">
    <source>
        <dbReference type="ARBA" id="ARBA00022884"/>
    </source>
</evidence>
<dbReference type="GO" id="GO:0005634">
    <property type="term" value="C:nucleus"/>
    <property type="evidence" value="ECO:0007669"/>
    <property type="project" value="TreeGrafter"/>
</dbReference>
<dbReference type="Gene3D" id="3.30.70.330">
    <property type="match status" value="4"/>
</dbReference>
<dbReference type="PROSITE" id="PS50102">
    <property type="entry name" value="RRM"/>
    <property type="match status" value="3"/>
</dbReference>
<feature type="domain" description="RRM" evidence="3">
    <location>
        <begin position="467"/>
        <end position="544"/>
    </location>
</feature>
<dbReference type="InterPro" id="IPR012677">
    <property type="entry name" value="Nucleotide-bd_a/b_plait_sf"/>
</dbReference>
<reference evidence="4 5" key="1">
    <citation type="journal article" date="2012" name="Genome Biol. Evol.">
        <title>Nucleomorph genome sequence of the cryptophyte alga Chroomonas mesostigmatica CCMP1168 reveals lineage-specific gene loss and genome complexity.</title>
        <authorList>
            <person name="Moore C.E."/>
            <person name="Curtis B."/>
            <person name="Mills T."/>
            <person name="Tanifuji G."/>
            <person name="Archibald J.M."/>
        </authorList>
    </citation>
    <scope>NUCLEOTIDE SEQUENCE [LARGE SCALE GENOMIC DNA]</scope>
    <source>
        <strain evidence="4 5">CCMP1168</strain>
    </source>
</reference>
<dbReference type="Pfam" id="PF00076">
    <property type="entry name" value="RRM_1"/>
    <property type="match status" value="3"/>
</dbReference>
<dbReference type="SUPFAM" id="SSF54928">
    <property type="entry name" value="RNA-binding domain, RBD"/>
    <property type="match status" value="3"/>
</dbReference>
<keyword evidence="1 2" id="KW-0694">RNA-binding</keyword>
<dbReference type="SMART" id="SM00360">
    <property type="entry name" value="RRM"/>
    <property type="match status" value="3"/>
</dbReference>
<sequence>MFLLYFKFFDSMSRLCVKNLPSWITEEKLMLVFSKYGIITDIKIIRDKEKKKDFCFVGFFKKKDAEKAINDANFCFLGNKKITVEHAFSQKINISERKRKSIDIETQSKDKKSESSRLFEKTFETGKIFIRNFSNQCSQEDIKNLFSQFGFVSSFFVYPYKFGKKSSNEAFVQFALPECAIKAAFFLDGKIFRGRILHILPFFPRFLNLNPKKEEFLFSKFKKIRKNMEIENSINSRLWFTFFVCPESLVKIFMNKFGKNKKVMTNYESIKLNFKKMAITESRLQNEIKTILGLQGIDINTFNPIFIKKKSKRIFFLKNFGDFSIVYFKKTLEKFGKIKKMILVCSANFILVEFQKKKDANIAFIYLEKKNNNRKNFFIAWAPLNSSKNFPKEYKKYKSRKNLNYFFSKNSLFLKERKSKNFISNNIKQKKIKKLKENINDSQMGFKEILFFKNKKKKFTKKETFHYKILVRNIPFGVNLEKIKKIFENFGKIISIRMPKNKLGKHRGFAFIEFKSLEEAKKTVLSTQNIHLFNRHLFVSLIKCK</sequence>
<dbReference type="PANTHER" id="PTHR48025:SF1">
    <property type="entry name" value="RRM DOMAIN-CONTAINING PROTEIN"/>
    <property type="match status" value="1"/>
</dbReference>
<keyword evidence="4" id="KW-0542">Nucleomorph</keyword>
<gene>
    <name evidence="4" type="primary">pab2</name>
    <name evidence="4" type="ORF">CMESO_426</name>
</gene>
<feature type="domain" description="RRM" evidence="3">
    <location>
        <begin position="126"/>
        <end position="199"/>
    </location>
</feature>
<dbReference type="InterPro" id="IPR035979">
    <property type="entry name" value="RBD_domain_sf"/>
</dbReference>
<dbReference type="GO" id="GO:0003729">
    <property type="term" value="F:mRNA binding"/>
    <property type="evidence" value="ECO:0007669"/>
    <property type="project" value="TreeGrafter"/>
</dbReference>
<evidence type="ECO:0000313" key="5">
    <source>
        <dbReference type="Proteomes" id="UP000243348"/>
    </source>
</evidence>
<dbReference type="InterPro" id="IPR050502">
    <property type="entry name" value="Euk_RNA-bind_prot"/>
</dbReference>
<organism evidence="4 5">
    <name type="scientific">Chroomonas mesostigmatica CCMP1168</name>
    <dbReference type="NCBI Taxonomy" id="1195612"/>
    <lineage>
        <taxon>Eukaryota</taxon>
        <taxon>Cryptophyceae</taxon>
        <taxon>Pyrenomonadales</taxon>
        <taxon>Chroomonadaceae</taxon>
        <taxon>Chroomonas</taxon>
    </lineage>
</organism>
<dbReference type="PANTHER" id="PTHR48025">
    <property type="entry name" value="OS02G0815200 PROTEIN"/>
    <property type="match status" value="1"/>
</dbReference>
<feature type="domain" description="RRM" evidence="3">
    <location>
        <begin position="13"/>
        <end position="89"/>
    </location>
</feature>
<dbReference type="AlphaFoldDB" id="J7G8I2"/>
<dbReference type="InterPro" id="IPR000504">
    <property type="entry name" value="RRM_dom"/>
</dbReference>
<protein>
    <submittedName>
        <fullName evidence="4">Polyadenylate binding protein</fullName>
    </submittedName>
</protein>
<geneLocation type="nucleomorph" evidence="4"/>
<dbReference type="Proteomes" id="UP000243348">
    <property type="component" value="Nucleomorph 3"/>
</dbReference>